<dbReference type="Gene3D" id="1.10.10.10">
    <property type="entry name" value="Winged helix-like DNA-binding domain superfamily/Winged helix DNA-binding domain"/>
    <property type="match status" value="1"/>
</dbReference>
<dbReference type="AlphaFoldDB" id="A0A134AB11"/>
<dbReference type="InterPro" id="IPR014284">
    <property type="entry name" value="RNA_pol_sigma-70_dom"/>
</dbReference>
<dbReference type="GO" id="GO:0006352">
    <property type="term" value="P:DNA-templated transcription initiation"/>
    <property type="evidence" value="ECO:0007669"/>
    <property type="project" value="InterPro"/>
</dbReference>
<dbReference type="CDD" id="cd06171">
    <property type="entry name" value="Sigma70_r4"/>
    <property type="match status" value="1"/>
</dbReference>
<reference evidence="3" key="1">
    <citation type="submission" date="2016-01" db="EMBL/GenBank/DDBJ databases">
        <authorList>
            <person name="Mitreva M."/>
            <person name="Pepin K.H."/>
            <person name="Mihindukulasuriya K.A."/>
            <person name="Fulton R."/>
            <person name="Fronick C."/>
            <person name="O'Laughlin M."/>
            <person name="Miner T."/>
            <person name="Herter B."/>
            <person name="Rosa B.A."/>
            <person name="Cordes M."/>
            <person name="Tomlinson C."/>
            <person name="Wollam A."/>
            <person name="Palsikar V.B."/>
            <person name="Mardis E.R."/>
            <person name="Wilson R.K."/>
        </authorList>
    </citation>
    <scope>NUCLEOTIDE SEQUENCE [LARGE SCALE GENOMIC DNA]</scope>
    <source>
        <strain evidence="3">DNF00729</strain>
    </source>
</reference>
<evidence type="ECO:0000313" key="2">
    <source>
        <dbReference type="EMBL" id="KXB64911.1"/>
    </source>
</evidence>
<gene>
    <name evidence="2" type="ORF">HMPREF1863_01830</name>
</gene>
<dbReference type="STRING" id="755172.HMPREF1863_01830"/>
<dbReference type="Pfam" id="PF08281">
    <property type="entry name" value="Sigma70_r4_2"/>
    <property type="match status" value="1"/>
</dbReference>
<name>A0A134AB11_9FIRM</name>
<dbReference type="GO" id="GO:0003677">
    <property type="term" value="F:DNA binding"/>
    <property type="evidence" value="ECO:0007669"/>
    <property type="project" value="InterPro"/>
</dbReference>
<dbReference type="InterPro" id="IPR013324">
    <property type="entry name" value="RNA_pol_sigma_r3/r4-like"/>
</dbReference>
<protein>
    <submittedName>
        <fullName evidence="2">RNA polymerase sigma factor, sigma-70 family</fullName>
    </submittedName>
</protein>
<keyword evidence="3" id="KW-1185">Reference proteome</keyword>
<dbReference type="GO" id="GO:0016987">
    <property type="term" value="F:sigma factor activity"/>
    <property type="evidence" value="ECO:0007669"/>
    <property type="project" value="InterPro"/>
</dbReference>
<dbReference type="NCBIfam" id="TIGR02937">
    <property type="entry name" value="sigma70-ECF"/>
    <property type="match status" value="1"/>
</dbReference>
<feature type="domain" description="RNA polymerase sigma factor 70 region 4 type 2" evidence="1">
    <location>
        <begin position="152"/>
        <end position="200"/>
    </location>
</feature>
<proteinExistence type="predicted"/>
<sequence>MLSGKKARNILKIRKTRSDERTTYVYRFADETKVELKPGKDGITEVDIKKLHALDDSEVYYNNKNLRPERTKEEKAEIDAWKQEFISDFKKSHGYEPNEDLLKGEVEERFPRNYNLSLDFDNDGDIDPDKRLIATIKSKDMNEEFEWSEHMEDVLSLLTDKQRLVIKLMFVDGYKQSEIADLMNISSAAVKKHLDKAKETIKNNF</sequence>
<evidence type="ECO:0000259" key="1">
    <source>
        <dbReference type="Pfam" id="PF08281"/>
    </source>
</evidence>
<dbReference type="Proteomes" id="UP000070442">
    <property type="component" value="Unassembled WGS sequence"/>
</dbReference>
<dbReference type="InterPro" id="IPR036388">
    <property type="entry name" value="WH-like_DNA-bd_sf"/>
</dbReference>
<comment type="caution">
    <text evidence="2">The sequence shown here is derived from an EMBL/GenBank/DDBJ whole genome shotgun (WGS) entry which is preliminary data.</text>
</comment>
<dbReference type="SUPFAM" id="SSF88659">
    <property type="entry name" value="Sigma3 and sigma4 domains of RNA polymerase sigma factors"/>
    <property type="match status" value="1"/>
</dbReference>
<evidence type="ECO:0000313" key="3">
    <source>
        <dbReference type="Proteomes" id="UP000070442"/>
    </source>
</evidence>
<organism evidence="2 3">
    <name type="scientific">Aedoeadaptatus coxii</name>
    <dbReference type="NCBI Taxonomy" id="755172"/>
    <lineage>
        <taxon>Bacteria</taxon>
        <taxon>Bacillati</taxon>
        <taxon>Bacillota</taxon>
        <taxon>Tissierellia</taxon>
        <taxon>Tissierellales</taxon>
        <taxon>Peptoniphilaceae</taxon>
        <taxon>Aedoeadaptatus</taxon>
    </lineage>
</organism>
<dbReference type="InterPro" id="IPR013249">
    <property type="entry name" value="RNA_pol_sigma70_r4_t2"/>
</dbReference>
<dbReference type="PATRIC" id="fig|755172.3.peg.1786"/>
<dbReference type="EMBL" id="LSDG01000046">
    <property type="protein sequence ID" value="KXB64911.1"/>
    <property type="molecule type" value="Genomic_DNA"/>
</dbReference>
<accession>A0A134AB11</accession>